<feature type="chain" id="PRO_5045834148" evidence="5">
    <location>
        <begin position="25"/>
        <end position="171"/>
    </location>
</feature>
<organism evidence="7 8">
    <name type="scientific">Geomonas propionica</name>
    <dbReference type="NCBI Taxonomy" id="2798582"/>
    <lineage>
        <taxon>Bacteria</taxon>
        <taxon>Pseudomonadati</taxon>
        <taxon>Thermodesulfobacteriota</taxon>
        <taxon>Desulfuromonadia</taxon>
        <taxon>Geobacterales</taxon>
        <taxon>Geobacteraceae</taxon>
        <taxon>Geomonas</taxon>
    </lineage>
</organism>
<dbReference type="EMBL" id="JAEMHK010000019">
    <property type="protein sequence ID" value="MBJ6802414.1"/>
    <property type="molecule type" value="Genomic_DNA"/>
</dbReference>
<keyword evidence="3" id="KW-1015">Disulfide bond</keyword>
<dbReference type="PANTHER" id="PTHR42852">
    <property type="entry name" value="THIOL:DISULFIDE INTERCHANGE PROTEIN DSBE"/>
    <property type="match status" value="1"/>
</dbReference>
<keyword evidence="5" id="KW-0732">Signal</keyword>
<feature type="signal peptide" evidence="5">
    <location>
        <begin position="1"/>
        <end position="24"/>
    </location>
</feature>
<dbReference type="InterPro" id="IPR036249">
    <property type="entry name" value="Thioredoxin-like_sf"/>
</dbReference>
<dbReference type="InterPro" id="IPR050553">
    <property type="entry name" value="Thioredoxin_ResA/DsbE_sf"/>
</dbReference>
<dbReference type="InterPro" id="IPR000866">
    <property type="entry name" value="AhpC/TSA"/>
</dbReference>
<dbReference type="PANTHER" id="PTHR42852:SF6">
    <property type="entry name" value="THIOL:DISULFIDE INTERCHANGE PROTEIN DSBE"/>
    <property type="match status" value="1"/>
</dbReference>
<proteinExistence type="predicted"/>
<dbReference type="Proteomes" id="UP000641025">
    <property type="component" value="Unassembled WGS sequence"/>
</dbReference>
<comment type="caution">
    <text evidence="7">The sequence shown here is derived from an EMBL/GenBank/DDBJ whole genome shotgun (WGS) entry which is preliminary data.</text>
</comment>
<dbReference type="Pfam" id="PF00578">
    <property type="entry name" value="AhpC-TSA"/>
    <property type="match status" value="1"/>
</dbReference>
<gene>
    <name evidence="7" type="ORF">JFN90_19985</name>
</gene>
<dbReference type="RefSeq" id="WP_199396890.1">
    <property type="nucleotide sequence ID" value="NZ_JAEMHK010000019.1"/>
</dbReference>
<keyword evidence="8" id="KW-1185">Reference proteome</keyword>
<evidence type="ECO:0000256" key="2">
    <source>
        <dbReference type="ARBA" id="ARBA00022748"/>
    </source>
</evidence>
<dbReference type="PROSITE" id="PS51257">
    <property type="entry name" value="PROKAR_LIPOPROTEIN"/>
    <property type="match status" value="1"/>
</dbReference>
<dbReference type="PROSITE" id="PS00194">
    <property type="entry name" value="THIOREDOXIN_1"/>
    <property type="match status" value="1"/>
</dbReference>
<dbReference type="PROSITE" id="PS51352">
    <property type="entry name" value="THIOREDOXIN_2"/>
    <property type="match status" value="1"/>
</dbReference>
<dbReference type="SUPFAM" id="SSF52833">
    <property type="entry name" value="Thioredoxin-like"/>
    <property type="match status" value="1"/>
</dbReference>
<feature type="domain" description="Thioredoxin" evidence="6">
    <location>
        <begin position="28"/>
        <end position="169"/>
    </location>
</feature>
<evidence type="ECO:0000256" key="5">
    <source>
        <dbReference type="SAM" id="SignalP"/>
    </source>
</evidence>
<dbReference type="InterPro" id="IPR017937">
    <property type="entry name" value="Thioredoxin_CS"/>
</dbReference>
<comment type="subcellular location">
    <subcellularLocation>
        <location evidence="1">Cell envelope</location>
    </subcellularLocation>
</comment>
<dbReference type="InterPro" id="IPR013766">
    <property type="entry name" value="Thioredoxin_domain"/>
</dbReference>
<protein>
    <submittedName>
        <fullName evidence="7">TlpA family protein disulfide reductase</fullName>
    </submittedName>
</protein>
<evidence type="ECO:0000256" key="1">
    <source>
        <dbReference type="ARBA" id="ARBA00004196"/>
    </source>
</evidence>
<dbReference type="CDD" id="cd02966">
    <property type="entry name" value="TlpA_like_family"/>
    <property type="match status" value="1"/>
</dbReference>
<keyword evidence="2" id="KW-0201">Cytochrome c-type biogenesis</keyword>
<name>A0ABS0YWT4_9BACT</name>
<accession>A0ABS0YWT4</accession>
<evidence type="ECO:0000256" key="3">
    <source>
        <dbReference type="ARBA" id="ARBA00023157"/>
    </source>
</evidence>
<evidence type="ECO:0000259" key="6">
    <source>
        <dbReference type="PROSITE" id="PS51352"/>
    </source>
</evidence>
<evidence type="ECO:0000256" key="4">
    <source>
        <dbReference type="ARBA" id="ARBA00023284"/>
    </source>
</evidence>
<sequence>MKRLIAAVLLVAALAATGCTKKQAELPAVEGNAAPDFTLKDLSGKPVQLSTLKGKLVLVNFWATWCPPCREEIPSMVKLNQAMQGKNFQMLAISIDEGGKAAVEDFFKRGRVTLPALLDTDGQVSRRYGTTGVPETFVVDPQGIIRKKVVGGLDWSHPEVIQALQQLMTAK</sequence>
<reference evidence="7 8" key="1">
    <citation type="submission" date="2020-12" db="EMBL/GenBank/DDBJ databases">
        <title>Geomonas sp. Red259, isolated from paddy soil.</title>
        <authorList>
            <person name="Xu Z."/>
            <person name="Zhang Z."/>
            <person name="Masuda Y."/>
            <person name="Itoh H."/>
            <person name="Senoo K."/>
        </authorList>
    </citation>
    <scope>NUCLEOTIDE SEQUENCE [LARGE SCALE GENOMIC DNA]</scope>
    <source>
        <strain evidence="7 8">Red259</strain>
    </source>
</reference>
<keyword evidence="4" id="KW-0676">Redox-active center</keyword>
<evidence type="ECO:0000313" key="7">
    <source>
        <dbReference type="EMBL" id="MBJ6802414.1"/>
    </source>
</evidence>
<evidence type="ECO:0000313" key="8">
    <source>
        <dbReference type="Proteomes" id="UP000641025"/>
    </source>
</evidence>
<dbReference type="Gene3D" id="3.40.30.10">
    <property type="entry name" value="Glutaredoxin"/>
    <property type="match status" value="1"/>
</dbReference>